<accession>A0A2U2J538</accession>
<dbReference type="GO" id="GO:0046872">
    <property type="term" value="F:metal ion binding"/>
    <property type="evidence" value="ECO:0007669"/>
    <property type="project" value="UniProtKB-KW"/>
</dbReference>
<feature type="domain" description="FHA" evidence="9">
    <location>
        <begin position="29"/>
        <end position="91"/>
    </location>
</feature>
<dbReference type="CDD" id="cd08168">
    <property type="entry name" value="Cytochrom_C3"/>
    <property type="match status" value="2"/>
</dbReference>
<dbReference type="OrthoDB" id="7387371at2"/>
<keyword evidence="6" id="KW-0732">Signal</keyword>
<comment type="caution">
    <text evidence="11">The sequence shown here is derived from an EMBL/GenBank/DDBJ whole genome shotgun (WGS) entry which is preliminary data.</text>
</comment>
<keyword evidence="12" id="KW-1185">Reference proteome</keyword>
<dbReference type="Gene3D" id="2.60.200.20">
    <property type="match status" value="1"/>
</dbReference>
<name>A0A2U2J538_9SPHN</name>
<evidence type="ECO:0000256" key="7">
    <source>
        <dbReference type="ARBA" id="ARBA00022982"/>
    </source>
</evidence>
<evidence type="ECO:0000259" key="10">
    <source>
        <dbReference type="Pfam" id="PF14537"/>
    </source>
</evidence>
<dbReference type="AlphaFoldDB" id="A0A2U2J538"/>
<evidence type="ECO:0000256" key="2">
    <source>
        <dbReference type="ARBA" id="ARBA00004196"/>
    </source>
</evidence>
<dbReference type="SUPFAM" id="SSF48695">
    <property type="entry name" value="Multiheme cytochromes"/>
    <property type="match status" value="1"/>
</dbReference>
<gene>
    <name evidence="11" type="ORF">DF286_11715</name>
</gene>
<keyword evidence="4" id="KW-0349">Heme</keyword>
<evidence type="ECO:0000256" key="5">
    <source>
        <dbReference type="ARBA" id="ARBA00022723"/>
    </source>
</evidence>
<reference evidence="11 12" key="1">
    <citation type="submission" date="2018-05" db="EMBL/GenBank/DDBJ databases">
        <title>Genome of Sphingosinicella humi QZX222.</title>
        <authorList>
            <person name="Qiao Z."/>
            <person name="Wang G."/>
        </authorList>
    </citation>
    <scope>NUCLEOTIDE SEQUENCE [LARGE SCALE GENOMIC DNA]</scope>
    <source>
        <strain evidence="11 12">QZX222</strain>
    </source>
</reference>
<evidence type="ECO:0000313" key="11">
    <source>
        <dbReference type="EMBL" id="PWG03463.1"/>
    </source>
</evidence>
<dbReference type="GO" id="GO:0030313">
    <property type="term" value="C:cell envelope"/>
    <property type="evidence" value="ECO:0007669"/>
    <property type="project" value="UniProtKB-SubCell"/>
</dbReference>
<dbReference type="InterPro" id="IPR000253">
    <property type="entry name" value="FHA_dom"/>
</dbReference>
<organism evidence="11 12">
    <name type="scientific">Allosphingosinicella humi</name>
    <dbReference type="NCBI Taxonomy" id="2068657"/>
    <lineage>
        <taxon>Bacteria</taxon>
        <taxon>Pseudomonadati</taxon>
        <taxon>Pseudomonadota</taxon>
        <taxon>Alphaproteobacteria</taxon>
        <taxon>Sphingomonadales</taxon>
        <taxon>Sphingomonadaceae</taxon>
        <taxon>Allosphingosinicella</taxon>
    </lineage>
</organism>
<comment type="subcellular location">
    <subcellularLocation>
        <location evidence="2">Cell envelope</location>
    </subcellularLocation>
</comment>
<evidence type="ECO:0000256" key="8">
    <source>
        <dbReference type="ARBA" id="ARBA00023004"/>
    </source>
</evidence>
<dbReference type="CDD" id="cd00060">
    <property type="entry name" value="FHA"/>
    <property type="match status" value="1"/>
</dbReference>
<dbReference type="Proteomes" id="UP000245916">
    <property type="component" value="Unassembled WGS sequence"/>
</dbReference>
<dbReference type="InterPro" id="IPR036280">
    <property type="entry name" value="Multihaem_cyt_sf"/>
</dbReference>
<keyword evidence="8" id="KW-0408">Iron</keyword>
<dbReference type="InterPro" id="IPR008984">
    <property type="entry name" value="SMAD_FHA_dom_sf"/>
</dbReference>
<feature type="domain" description="Tetrahaem cytochrome" evidence="10">
    <location>
        <begin position="190"/>
        <end position="282"/>
    </location>
</feature>
<dbReference type="Pfam" id="PF00498">
    <property type="entry name" value="FHA"/>
    <property type="match status" value="1"/>
</dbReference>
<keyword evidence="7" id="KW-0249">Electron transport</keyword>
<keyword evidence="3" id="KW-0813">Transport</keyword>
<evidence type="ECO:0000256" key="6">
    <source>
        <dbReference type="ARBA" id="ARBA00022729"/>
    </source>
</evidence>
<sequence length="596" mass="65190">MTFLLRQISHSAEGREIVRPSRVEADRLTIGRSPECNIHLTDLAVALHHATVERTGERLRLTSEKGLYVELNGRKTQAGVIEVAAGGEIRIASHLIRIAAAPADADEIAIDIERVGEVGGGKSRSAERMFSLASVMPSKRAAAWGLIALVLALFLAWPIKGYFDRQQETEAVQRFHADQMWSSGKLSLAHTALENDCQACHVKAFEAVRDAACKNCHTGIHDHADPFRLARAQPDLTTWGKVELAFKETFDIPPGRCVECHTEHEGATRMPATAQRFCSDCHATLEDRLPDTKLANAGDFGTAHPEFQPALITNWDADRPVVRRVSLAQKPREDSNLKFPHDLHLSKTGGVPQMARRLDGEFGFGQALECKDCHVPTPDGVRFQPINMEEDCGMCHSLAFDRVGGTVRTLRHGEPQQVIADLRTLYGGRSGGSWNGADRRRPGLHGAPAGSVSAAQAIRATFSPGGACYDCHQVVAPPPGSLAFDIRPVAFPMRYMQKGWFDHRAHQTEDCASCHLAEKSAAASDLLLPDLASCRECHGGESARAEVPSSCAMCHDYHMDEGAPSMLIRERVRGKKKDTVIADTAKLRRAAAAERR</sequence>
<dbReference type="InterPro" id="IPR051829">
    <property type="entry name" value="Multiheme_Cytochr_ET"/>
</dbReference>
<dbReference type="RefSeq" id="WP_109271601.1">
    <property type="nucleotide sequence ID" value="NZ_QFFF01000001.1"/>
</dbReference>
<dbReference type="EMBL" id="QFFF01000001">
    <property type="protein sequence ID" value="PWG03463.1"/>
    <property type="molecule type" value="Genomic_DNA"/>
</dbReference>
<proteinExistence type="predicted"/>
<keyword evidence="5" id="KW-0479">Metal-binding</keyword>
<dbReference type="InterPro" id="IPR012286">
    <property type="entry name" value="Tetrahaem_cytochrome"/>
</dbReference>
<evidence type="ECO:0000313" key="12">
    <source>
        <dbReference type="Proteomes" id="UP000245916"/>
    </source>
</evidence>
<dbReference type="Pfam" id="PF14537">
    <property type="entry name" value="Cytochrom_c3_2"/>
    <property type="match status" value="1"/>
</dbReference>
<dbReference type="Gene3D" id="3.90.10.10">
    <property type="entry name" value="Cytochrome C3"/>
    <property type="match status" value="3"/>
</dbReference>
<dbReference type="SUPFAM" id="SSF49879">
    <property type="entry name" value="SMAD/FHA domain"/>
    <property type="match status" value="1"/>
</dbReference>
<protein>
    <submittedName>
        <fullName evidence="11">Cytochrome C</fullName>
    </submittedName>
</protein>
<comment type="cofactor">
    <cofactor evidence="1">
        <name>heme c</name>
        <dbReference type="ChEBI" id="CHEBI:61717"/>
    </cofactor>
</comment>
<dbReference type="PANTHER" id="PTHR35038">
    <property type="entry name" value="DISSIMILATORY SULFITE REDUCTASE SIRA"/>
    <property type="match status" value="1"/>
</dbReference>
<evidence type="ECO:0000256" key="4">
    <source>
        <dbReference type="ARBA" id="ARBA00022617"/>
    </source>
</evidence>
<evidence type="ECO:0000256" key="1">
    <source>
        <dbReference type="ARBA" id="ARBA00001926"/>
    </source>
</evidence>
<evidence type="ECO:0000256" key="3">
    <source>
        <dbReference type="ARBA" id="ARBA00022448"/>
    </source>
</evidence>
<evidence type="ECO:0000259" key="9">
    <source>
        <dbReference type="Pfam" id="PF00498"/>
    </source>
</evidence>